<accession>A0A4P8PLP2</accession>
<sequence>MANFRDPEWSGFYCEHEPVVYDVGGPSRTRQEFAEECDVNTIMKRYETTGTISHFNDGTPQYLDLTEVPQDLLGALEFLKEAEAAFMRLPAHVRREFDNSAPRFVEFAEDGANLDKLREWGLAPPAELPDAVREPPPFVEPKGE</sequence>
<evidence type="ECO:0000256" key="1">
    <source>
        <dbReference type="SAM" id="MobiDB-lite"/>
    </source>
</evidence>
<evidence type="ECO:0000313" key="2">
    <source>
        <dbReference type="EMBL" id="QCQ84826.1"/>
    </source>
</evidence>
<dbReference type="InterPro" id="IPR014131">
    <property type="entry name" value="Chlamydia_phage_Vp3"/>
</dbReference>
<dbReference type="Pfam" id="PF09675">
    <property type="entry name" value="Chlamy_scaf"/>
    <property type="match status" value="1"/>
</dbReference>
<reference evidence="2" key="1">
    <citation type="submission" date="2018-12" db="EMBL/GenBank/DDBJ databases">
        <title>Singled stranded DNA viruses identified in blackflies (Austrosimulium ungulatum) sampled in New Zealand.</title>
        <authorList>
            <person name="Kraberger S."/>
            <person name="Fontenele R.S."/>
            <person name="Schmidlin K."/>
            <person name="Walters M."/>
            <person name="Varsani A."/>
        </authorList>
    </citation>
    <scope>NUCLEOTIDE SEQUENCE [LARGE SCALE GENOMIC DNA]</scope>
    <source>
        <strain evidence="2">097</strain>
    </source>
</reference>
<dbReference type="Proteomes" id="UP000324505">
    <property type="component" value="Segment"/>
</dbReference>
<proteinExistence type="predicted"/>
<feature type="region of interest" description="Disordered" evidence="1">
    <location>
        <begin position="125"/>
        <end position="144"/>
    </location>
</feature>
<name>A0A4P8PLP2_9VIRU</name>
<dbReference type="EMBL" id="MK249174">
    <property type="protein sequence ID" value="QCQ84826.1"/>
    <property type="molecule type" value="Genomic_DNA"/>
</dbReference>
<feature type="compositionally biased region" description="Pro residues" evidence="1">
    <location>
        <begin position="134"/>
        <end position="144"/>
    </location>
</feature>
<organism evidence="2">
    <name type="scientific">Blackfly microvirus SF02</name>
    <dbReference type="NCBI Taxonomy" id="2576452"/>
    <lineage>
        <taxon>Viruses</taxon>
        <taxon>Monodnaviria</taxon>
        <taxon>Sangervirae</taxon>
        <taxon>Phixviricota</taxon>
        <taxon>Malgrandaviricetes</taxon>
        <taxon>Petitvirales</taxon>
        <taxon>Microviridae</taxon>
        <taxon>Microvirus</taxon>
    </lineage>
</organism>
<protein>
    <submittedName>
        <fullName evidence="2">Internal scaffolding protein</fullName>
    </submittedName>
</protein>